<dbReference type="InterPro" id="IPR029903">
    <property type="entry name" value="RmlD-like-bd"/>
</dbReference>
<dbReference type="Gene3D" id="3.90.25.10">
    <property type="entry name" value="UDP-galactose 4-epimerase, domain 1"/>
    <property type="match status" value="1"/>
</dbReference>
<proteinExistence type="inferred from homology"/>
<evidence type="ECO:0000313" key="4">
    <source>
        <dbReference type="EMBL" id="MCS7481718.1"/>
    </source>
</evidence>
<dbReference type="RefSeq" id="WP_259627194.1">
    <property type="nucleotide sequence ID" value="NZ_JANYMP010000019.1"/>
</dbReference>
<sequence length="302" mass="32221">MALALLVPGGRGQLGHDLVTAAPRDGLVHAPSSAELDITDAECVADAVAGFAASARDGGLRPVVVNSAAYTAVDRAETDEDRAFAVNALGPELLAVECARHDVPLLHVSTDYVFPGDATRPYEPSDETGPRSAYGRTKLAGEERVLASWRRSWVVRTAWAYGASGGNFVKTMARLETERDTVSVVDDQRGTPTWTLDLATGLVELADLVTSRREPADRVLHGTGGGETTWYDFTRAIFEELGADPGRVRPCPSTEYPRPAPRPAYSVLSGKSWERAGLTPLRPWREALSAAFAAGVLGPVAI</sequence>
<dbReference type="AlphaFoldDB" id="A0A9X2VUA1"/>
<evidence type="ECO:0000259" key="3">
    <source>
        <dbReference type="Pfam" id="PF04321"/>
    </source>
</evidence>
<protein>
    <recommendedName>
        <fullName evidence="2">dTDP-4-dehydrorhamnose reductase</fullName>
        <ecNumber evidence="2">1.1.1.133</ecNumber>
    </recommendedName>
</protein>
<comment type="pathway">
    <text evidence="2">Carbohydrate biosynthesis; dTDP-L-rhamnose biosynthesis.</text>
</comment>
<comment type="function">
    <text evidence="2">Catalyzes the reduction of dTDP-6-deoxy-L-lyxo-4-hexulose to yield dTDP-L-rhamnose.</text>
</comment>
<organism evidence="4 5">
    <name type="scientific">Umezawaea endophytica</name>
    <dbReference type="NCBI Taxonomy" id="1654476"/>
    <lineage>
        <taxon>Bacteria</taxon>
        <taxon>Bacillati</taxon>
        <taxon>Actinomycetota</taxon>
        <taxon>Actinomycetes</taxon>
        <taxon>Pseudonocardiales</taxon>
        <taxon>Pseudonocardiaceae</taxon>
        <taxon>Umezawaea</taxon>
    </lineage>
</organism>
<gene>
    <name evidence="4" type="primary">rfbD</name>
    <name evidence="4" type="ORF">NZH93_33085</name>
</gene>
<dbReference type="Pfam" id="PF04321">
    <property type="entry name" value="RmlD_sub_bind"/>
    <property type="match status" value="1"/>
</dbReference>
<dbReference type="InterPro" id="IPR036291">
    <property type="entry name" value="NAD(P)-bd_dom_sf"/>
</dbReference>
<evidence type="ECO:0000256" key="2">
    <source>
        <dbReference type="RuleBase" id="RU364082"/>
    </source>
</evidence>
<name>A0A9X2VUA1_9PSEU</name>
<dbReference type="InterPro" id="IPR005913">
    <property type="entry name" value="dTDP_dehydrorham_reduct"/>
</dbReference>
<dbReference type="CDD" id="cd05254">
    <property type="entry name" value="dTDP_HR_like_SDR_e"/>
    <property type="match status" value="1"/>
</dbReference>
<accession>A0A9X2VUA1</accession>
<dbReference type="EC" id="1.1.1.133" evidence="2"/>
<dbReference type="PANTHER" id="PTHR10491">
    <property type="entry name" value="DTDP-4-DEHYDRORHAMNOSE REDUCTASE"/>
    <property type="match status" value="1"/>
</dbReference>
<keyword evidence="2 4" id="KW-0560">Oxidoreductase</keyword>
<feature type="domain" description="RmlD-like substrate binding" evidence="3">
    <location>
        <begin position="5"/>
        <end position="293"/>
    </location>
</feature>
<dbReference type="GO" id="GO:0005829">
    <property type="term" value="C:cytosol"/>
    <property type="evidence" value="ECO:0007669"/>
    <property type="project" value="TreeGrafter"/>
</dbReference>
<dbReference type="SUPFAM" id="SSF51735">
    <property type="entry name" value="NAD(P)-binding Rossmann-fold domains"/>
    <property type="match status" value="1"/>
</dbReference>
<dbReference type="PANTHER" id="PTHR10491:SF4">
    <property type="entry name" value="METHIONINE ADENOSYLTRANSFERASE 2 SUBUNIT BETA"/>
    <property type="match status" value="1"/>
</dbReference>
<comment type="caution">
    <text evidence="4">The sequence shown here is derived from an EMBL/GenBank/DDBJ whole genome shotgun (WGS) entry which is preliminary data.</text>
</comment>
<dbReference type="EMBL" id="JANYMP010000019">
    <property type="protein sequence ID" value="MCS7481718.1"/>
    <property type="molecule type" value="Genomic_DNA"/>
</dbReference>
<evidence type="ECO:0000256" key="1">
    <source>
        <dbReference type="ARBA" id="ARBA00010944"/>
    </source>
</evidence>
<dbReference type="Proteomes" id="UP001141259">
    <property type="component" value="Unassembled WGS sequence"/>
</dbReference>
<dbReference type="NCBIfam" id="TIGR01214">
    <property type="entry name" value="rmlD"/>
    <property type="match status" value="1"/>
</dbReference>
<comment type="similarity">
    <text evidence="1 2">Belongs to the dTDP-4-dehydrorhamnose reductase family.</text>
</comment>
<dbReference type="GO" id="GO:0019305">
    <property type="term" value="P:dTDP-rhamnose biosynthetic process"/>
    <property type="evidence" value="ECO:0007669"/>
    <property type="project" value="TreeGrafter"/>
</dbReference>
<evidence type="ECO:0000313" key="5">
    <source>
        <dbReference type="Proteomes" id="UP001141259"/>
    </source>
</evidence>
<keyword evidence="5" id="KW-1185">Reference proteome</keyword>
<keyword evidence="2" id="KW-0521">NADP</keyword>
<reference evidence="4" key="1">
    <citation type="submission" date="2022-08" db="EMBL/GenBank/DDBJ databases">
        <authorList>
            <person name="Tistechok S."/>
            <person name="Samborskyy M."/>
            <person name="Roman I."/>
        </authorList>
    </citation>
    <scope>NUCLEOTIDE SEQUENCE</scope>
    <source>
        <strain evidence="4">DSM 103496</strain>
    </source>
</reference>
<dbReference type="GO" id="GO:0008831">
    <property type="term" value="F:dTDP-4-dehydrorhamnose reductase activity"/>
    <property type="evidence" value="ECO:0007669"/>
    <property type="project" value="UniProtKB-EC"/>
</dbReference>
<dbReference type="Gene3D" id="3.40.50.720">
    <property type="entry name" value="NAD(P)-binding Rossmann-like Domain"/>
    <property type="match status" value="1"/>
</dbReference>